<dbReference type="PROSITE" id="PS50106">
    <property type="entry name" value="PDZ"/>
    <property type="match status" value="1"/>
</dbReference>
<dbReference type="CDD" id="cd06713">
    <property type="entry name" value="PDZ_tamalin_CYTIP-like"/>
    <property type="match status" value="1"/>
</dbReference>
<feature type="compositionally biased region" description="Low complexity" evidence="4">
    <location>
        <begin position="323"/>
        <end position="351"/>
    </location>
</feature>
<evidence type="ECO:0000313" key="6">
    <source>
        <dbReference type="Ensembl" id="ENSFHEP00000020012.1"/>
    </source>
</evidence>
<feature type="domain" description="PDZ" evidence="5">
    <location>
        <begin position="113"/>
        <end position="202"/>
    </location>
</feature>
<proteinExistence type="predicted"/>
<dbReference type="SUPFAM" id="SSF50156">
    <property type="entry name" value="PDZ domain-like"/>
    <property type="match status" value="1"/>
</dbReference>
<keyword evidence="2" id="KW-0963">Cytoplasm</keyword>
<dbReference type="SMART" id="SM00228">
    <property type="entry name" value="PDZ"/>
    <property type="match status" value="1"/>
</dbReference>
<evidence type="ECO:0000259" key="5">
    <source>
        <dbReference type="PROSITE" id="PS50106"/>
    </source>
</evidence>
<feature type="region of interest" description="Disordered" evidence="4">
    <location>
        <begin position="77"/>
        <end position="103"/>
    </location>
</feature>
<dbReference type="PANTHER" id="PTHR15963">
    <property type="entry name" value="GENERAL RECEPTOR FOR PHOSPHOINOSITIDES 1-ASSOCIATED SCAFFOLD PROTEIN-RELATED"/>
    <property type="match status" value="1"/>
</dbReference>
<dbReference type="AlphaFoldDB" id="A0A3Q2Q2C9"/>
<keyword evidence="3" id="KW-0175">Coiled coil</keyword>
<evidence type="ECO:0000256" key="3">
    <source>
        <dbReference type="SAM" id="Coils"/>
    </source>
</evidence>
<name>A0A3Q2Q2C9_FUNHE</name>
<sequence length="396" mass="44361">MTRISSLTHYAFGLTSRAGPQLNSFCRRTLWCFESYSIMQSTMNVDGLQRQSSHDNCNVDNTLRKKAALWYRRSLRGSSDRRRQNTGSLPRGHKPKLTHTNSLVDYTDPQRTTVVLEKQDNETFGFEIQTYGLQLKNTSEVEMCTFVCNVKEDGVAESAGLTAGDVIITINAVSIEGLSHQHILDLIRQSTNNLKLETVCGNVVKKIELEKKLNQLQQSLREKLKEFQALTLQEKDLMRDNLNDSSLNLLMDSSSALGSPLYRRGRRFSSDSSYRSGMTDDSDQASVFDDLSSPSPYSSASTTDDGCFFSRDFPLQDGKRRMSSSSSVHHQTISRSSSSSLAGSSTSLSPSWDETRISSLFGTLPRKGRRTSVRKQIFKLIPGLQRSVEEEEMGTP</sequence>
<protein>
    <submittedName>
        <fullName evidence="6">Cytohesin 1 interacting protein</fullName>
    </submittedName>
</protein>
<feature type="region of interest" description="Disordered" evidence="4">
    <location>
        <begin position="268"/>
        <end position="303"/>
    </location>
</feature>
<organism evidence="6 7">
    <name type="scientific">Fundulus heteroclitus</name>
    <name type="common">Killifish</name>
    <name type="synonym">Mummichog</name>
    <dbReference type="NCBI Taxonomy" id="8078"/>
    <lineage>
        <taxon>Eukaryota</taxon>
        <taxon>Metazoa</taxon>
        <taxon>Chordata</taxon>
        <taxon>Craniata</taxon>
        <taxon>Vertebrata</taxon>
        <taxon>Euteleostomi</taxon>
        <taxon>Actinopterygii</taxon>
        <taxon>Neopterygii</taxon>
        <taxon>Teleostei</taxon>
        <taxon>Neoteleostei</taxon>
        <taxon>Acanthomorphata</taxon>
        <taxon>Ovalentaria</taxon>
        <taxon>Atherinomorphae</taxon>
        <taxon>Cyprinodontiformes</taxon>
        <taxon>Fundulidae</taxon>
        <taxon>Fundulus</taxon>
    </lineage>
</organism>
<evidence type="ECO:0000256" key="1">
    <source>
        <dbReference type="ARBA" id="ARBA00004496"/>
    </source>
</evidence>
<comment type="subcellular location">
    <subcellularLocation>
        <location evidence="1">Cytoplasm</location>
    </subcellularLocation>
</comment>
<evidence type="ECO:0000256" key="4">
    <source>
        <dbReference type="SAM" id="MobiDB-lite"/>
    </source>
</evidence>
<dbReference type="Proteomes" id="UP000265000">
    <property type="component" value="Unplaced"/>
</dbReference>
<dbReference type="Gene3D" id="2.30.42.10">
    <property type="match status" value="1"/>
</dbReference>
<dbReference type="InterPro" id="IPR052122">
    <property type="entry name" value="Intracell_Traff_Signaling_Reg"/>
</dbReference>
<evidence type="ECO:0000256" key="2">
    <source>
        <dbReference type="ARBA" id="ARBA00022490"/>
    </source>
</evidence>
<dbReference type="GeneTree" id="ENSGT00530000063734"/>
<reference evidence="6" key="2">
    <citation type="submission" date="2025-09" db="UniProtKB">
        <authorList>
            <consortium name="Ensembl"/>
        </authorList>
    </citation>
    <scope>IDENTIFICATION</scope>
</reference>
<dbReference type="GO" id="GO:0005737">
    <property type="term" value="C:cytoplasm"/>
    <property type="evidence" value="ECO:0007669"/>
    <property type="project" value="UniProtKB-SubCell"/>
</dbReference>
<dbReference type="InterPro" id="IPR001478">
    <property type="entry name" value="PDZ"/>
</dbReference>
<accession>A0A3Q2Q2C9</accession>
<dbReference type="PANTHER" id="PTHR15963:SF1">
    <property type="entry name" value="CYTOHESIN-INTERACTING PROTEIN"/>
    <property type="match status" value="1"/>
</dbReference>
<dbReference type="Pfam" id="PF00595">
    <property type="entry name" value="PDZ"/>
    <property type="match status" value="1"/>
</dbReference>
<evidence type="ECO:0000313" key="7">
    <source>
        <dbReference type="Proteomes" id="UP000265000"/>
    </source>
</evidence>
<dbReference type="Ensembl" id="ENSFHET00000035021.1">
    <property type="protein sequence ID" value="ENSFHEP00000020012.1"/>
    <property type="gene ID" value="ENSFHEG00000021942.1"/>
</dbReference>
<keyword evidence="7" id="KW-1185">Reference proteome</keyword>
<feature type="region of interest" description="Disordered" evidence="4">
    <location>
        <begin position="318"/>
        <end position="352"/>
    </location>
</feature>
<feature type="coiled-coil region" evidence="3">
    <location>
        <begin position="206"/>
        <end position="233"/>
    </location>
</feature>
<feature type="compositionally biased region" description="Low complexity" evidence="4">
    <location>
        <begin position="289"/>
        <end position="303"/>
    </location>
</feature>
<reference evidence="6" key="1">
    <citation type="submission" date="2025-08" db="UniProtKB">
        <authorList>
            <consortium name="Ensembl"/>
        </authorList>
    </citation>
    <scope>IDENTIFICATION</scope>
</reference>
<dbReference type="InterPro" id="IPR036034">
    <property type="entry name" value="PDZ_sf"/>
</dbReference>